<protein>
    <submittedName>
        <fullName evidence="1">Uncharacterized protein</fullName>
    </submittedName>
</protein>
<comment type="caution">
    <text evidence="1">The sequence shown here is derived from an EMBL/GenBank/DDBJ whole genome shotgun (WGS) entry which is preliminary data.</text>
</comment>
<dbReference type="Proteomes" id="UP001221898">
    <property type="component" value="Unassembled WGS sequence"/>
</dbReference>
<accession>A0AAD7WXI3</accession>
<name>A0AAD7WXI3_9TELE</name>
<proteinExistence type="predicted"/>
<organism evidence="1 2">
    <name type="scientific">Aldrovandia affinis</name>
    <dbReference type="NCBI Taxonomy" id="143900"/>
    <lineage>
        <taxon>Eukaryota</taxon>
        <taxon>Metazoa</taxon>
        <taxon>Chordata</taxon>
        <taxon>Craniata</taxon>
        <taxon>Vertebrata</taxon>
        <taxon>Euteleostomi</taxon>
        <taxon>Actinopterygii</taxon>
        <taxon>Neopterygii</taxon>
        <taxon>Teleostei</taxon>
        <taxon>Notacanthiformes</taxon>
        <taxon>Halosauridae</taxon>
        <taxon>Aldrovandia</taxon>
    </lineage>
</organism>
<evidence type="ECO:0000313" key="2">
    <source>
        <dbReference type="Proteomes" id="UP001221898"/>
    </source>
</evidence>
<evidence type="ECO:0000313" key="1">
    <source>
        <dbReference type="EMBL" id="KAJ8412842.1"/>
    </source>
</evidence>
<dbReference type="AlphaFoldDB" id="A0AAD7WXI3"/>
<gene>
    <name evidence="1" type="ORF">AAFF_G00104240</name>
</gene>
<dbReference type="EMBL" id="JAINUG010000017">
    <property type="protein sequence ID" value="KAJ8412842.1"/>
    <property type="molecule type" value="Genomic_DNA"/>
</dbReference>
<keyword evidence="2" id="KW-1185">Reference proteome</keyword>
<sequence>MAHDIISRGDAGPEEGVVIGSSCLGPMKHNHPTVDLPRNNGKYSAQLHTLKSWHLNSFCDRLFFSFTTLICGFQKAPLVHMHIRRLAAVCPPLYKNRGPVPTAVRQLYPLCPLLYANSGLVPVAL</sequence>
<reference evidence="1" key="1">
    <citation type="journal article" date="2023" name="Science">
        <title>Genome structures resolve the early diversification of teleost fishes.</title>
        <authorList>
            <person name="Parey E."/>
            <person name="Louis A."/>
            <person name="Montfort J."/>
            <person name="Bouchez O."/>
            <person name="Roques C."/>
            <person name="Iampietro C."/>
            <person name="Lluch J."/>
            <person name="Castinel A."/>
            <person name="Donnadieu C."/>
            <person name="Desvignes T."/>
            <person name="Floi Bucao C."/>
            <person name="Jouanno E."/>
            <person name="Wen M."/>
            <person name="Mejri S."/>
            <person name="Dirks R."/>
            <person name="Jansen H."/>
            <person name="Henkel C."/>
            <person name="Chen W.J."/>
            <person name="Zahm M."/>
            <person name="Cabau C."/>
            <person name="Klopp C."/>
            <person name="Thompson A.W."/>
            <person name="Robinson-Rechavi M."/>
            <person name="Braasch I."/>
            <person name="Lecointre G."/>
            <person name="Bobe J."/>
            <person name="Postlethwait J.H."/>
            <person name="Berthelot C."/>
            <person name="Roest Crollius H."/>
            <person name="Guiguen Y."/>
        </authorList>
    </citation>
    <scope>NUCLEOTIDE SEQUENCE</scope>
    <source>
        <strain evidence="1">NC1722</strain>
    </source>
</reference>